<keyword evidence="1" id="KW-0732">Signal</keyword>
<dbReference type="EMBL" id="VUNS01000003">
    <property type="protein sequence ID" value="MST96206.1"/>
    <property type="molecule type" value="Genomic_DNA"/>
</dbReference>
<accession>A0A844FYM2</accession>
<evidence type="ECO:0000256" key="1">
    <source>
        <dbReference type="SAM" id="SignalP"/>
    </source>
</evidence>
<gene>
    <name evidence="2" type="ORF">FYJ85_03990</name>
</gene>
<evidence type="ECO:0000313" key="2">
    <source>
        <dbReference type="EMBL" id="MST96206.1"/>
    </source>
</evidence>
<evidence type="ECO:0000313" key="3">
    <source>
        <dbReference type="Proteomes" id="UP000435649"/>
    </source>
</evidence>
<dbReference type="Proteomes" id="UP000435649">
    <property type="component" value="Unassembled WGS sequence"/>
</dbReference>
<keyword evidence="3" id="KW-1185">Reference proteome</keyword>
<dbReference type="AlphaFoldDB" id="A0A844FYM2"/>
<protein>
    <recommendedName>
        <fullName evidence="4">CBM11 domain-containing protein</fullName>
    </recommendedName>
</protein>
<sequence>MKSAIIILCLLSAAVLHAAPPGYVWHGKGDQSTRDKDGIYVWFVPGLSPLPGDYKVVGRLRSGHSGTFTLRAVDNFTGAERFSGAVKTSAAYADYEFGTLHYDGSWPIRLVDWNAPGYYIESVGLIPVNVPSVPEVRGSSADSSDGWIPMYHTKLAADPNMKKEGRGSLLVTVEPKSNVPWYDVGAMRRLNAAKATMISFWIRFDDTPKPVWIQLIGGKESAVMRFRPEEFGIVRGEWKLVELPVSSFHFKPERDVATDIRGVAICPETGKEKCVFRIDDLLLE</sequence>
<dbReference type="RefSeq" id="WP_154417066.1">
    <property type="nucleotide sequence ID" value="NZ_VUNS01000003.1"/>
</dbReference>
<feature type="signal peptide" evidence="1">
    <location>
        <begin position="1"/>
        <end position="18"/>
    </location>
</feature>
<reference evidence="2 3" key="1">
    <citation type="submission" date="2019-08" db="EMBL/GenBank/DDBJ databases">
        <title>In-depth cultivation of the pig gut microbiome towards novel bacterial diversity and tailored functional studies.</title>
        <authorList>
            <person name="Wylensek D."/>
            <person name="Hitch T.C.A."/>
            <person name="Clavel T."/>
        </authorList>
    </citation>
    <scope>NUCLEOTIDE SEQUENCE [LARGE SCALE GENOMIC DNA]</scope>
    <source>
        <strain evidence="2 3">BBE-744-WT-12</strain>
    </source>
</reference>
<comment type="caution">
    <text evidence="2">The sequence shown here is derived from an EMBL/GenBank/DDBJ whole genome shotgun (WGS) entry which is preliminary data.</text>
</comment>
<name>A0A844FYM2_9BACT</name>
<proteinExistence type="predicted"/>
<feature type="chain" id="PRO_5032749308" description="CBM11 domain-containing protein" evidence="1">
    <location>
        <begin position="19"/>
        <end position="284"/>
    </location>
</feature>
<organism evidence="2 3">
    <name type="scientific">Victivallis lenta</name>
    <dbReference type="NCBI Taxonomy" id="2606640"/>
    <lineage>
        <taxon>Bacteria</taxon>
        <taxon>Pseudomonadati</taxon>
        <taxon>Lentisphaerota</taxon>
        <taxon>Lentisphaeria</taxon>
        <taxon>Victivallales</taxon>
        <taxon>Victivallaceae</taxon>
        <taxon>Victivallis</taxon>
    </lineage>
</organism>
<evidence type="ECO:0008006" key="4">
    <source>
        <dbReference type="Google" id="ProtNLM"/>
    </source>
</evidence>